<keyword evidence="5 6" id="KW-0472">Membrane</keyword>
<evidence type="ECO:0000313" key="9">
    <source>
        <dbReference type="Proteomes" id="UP000317638"/>
    </source>
</evidence>
<keyword evidence="9" id="KW-1185">Reference proteome</keyword>
<dbReference type="GO" id="GO:0005886">
    <property type="term" value="C:plasma membrane"/>
    <property type="evidence" value="ECO:0007669"/>
    <property type="project" value="UniProtKB-SubCell"/>
</dbReference>
<accession>A0A553JWV7</accession>
<evidence type="ECO:0000256" key="4">
    <source>
        <dbReference type="ARBA" id="ARBA00022989"/>
    </source>
</evidence>
<dbReference type="InterPro" id="IPR018076">
    <property type="entry name" value="T2SS_GspF_dom"/>
</dbReference>
<evidence type="ECO:0000256" key="2">
    <source>
        <dbReference type="ARBA" id="ARBA00022475"/>
    </source>
</evidence>
<dbReference type="Proteomes" id="UP000317638">
    <property type="component" value="Unassembled WGS sequence"/>
</dbReference>
<name>A0A553JWV7_9ACTN</name>
<proteinExistence type="predicted"/>
<dbReference type="AlphaFoldDB" id="A0A553JWV7"/>
<feature type="transmembrane region" description="Helical" evidence="6">
    <location>
        <begin position="54"/>
        <end position="86"/>
    </location>
</feature>
<organism evidence="8 9">
    <name type="scientific">Tessaracoccus rhinocerotis</name>
    <dbReference type="NCBI Taxonomy" id="1689449"/>
    <lineage>
        <taxon>Bacteria</taxon>
        <taxon>Bacillati</taxon>
        <taxon>Actinomycetota</taxon>
        <taxon>Actinomycetes</taxon>
        <taxon>Propionibacteriales</taxon>
        <taxon>Propionibacteriaceae</taxon>
        <taxon>Tessaracoccus</taxon>
    </lineage>
</organism>
<evidence type="ECO:0000256" key="1">
    <source>
        <dbReference type="ARBA" id="ARBA00004651"/>
    </source>
</evidence>
<protein>
    <recommendedName>
        <fullName evidence="7">Type II secretion system protein GspF domain-containing protein</fullName>
    </recommendedName>
</protein>
<feature type="transmembrane region" description="Helical" evidence="6">
    <location>
        <begin position="247"/>
        <end position="267"/>
    </location>
</feature>
<evidence type="ECO:0000256" key="5">
    <source>
        <dbReference type="ARBA" id="ARBA00023136"/>
    </source>
</evidence>
<keyword evidence="3 6" id="KW-0812">Transmembrane</keyword>
<keyword evidence="4 6" id="KW-1133">Transmembrane helix</keyword>
<gene>
    <name evidence="8" type="ORF">FOJ82_13655</name>
</gene>
<reference evidence="8 9" key="1">
    <citation type="submission" date="2019-07" db="EMBL/GenBank/DDBJ databases">
        <authorList>
            <person name="Zhou L.-Y."/>
        </authorList>
    </citation>
    <scope>NUCLEOTIDE SEQUENCE [LARGE SCALE GENOMIC DNA]</scope>
    <source>
        <strain evidence="8 9">YIM 101269</strain>
    </source>
</reference>
<dbReference type="Pfam" id="PF00482">
    <property type="entry name" value="T2SSF"/>
    <property type="match status" value="1"/>
</dbReference>
<evidence type="ECO:0000256" key="6">
    <source>
        <dbReference type="SAM" id="Phobius"/>
    </source>
</evidence>
<sequence length="284" mass="30025">MEPMIAGTIGALLALGVTLVVAGLMKREQSTELSPDLWKRVAKVWESSSRRSKLWVVGSLAAGVLLAVVSGWLAATVLVPVFAIGIPALLKEPRQHEIDVLAALDRWVRLLAPSIATGKSIRDAVIATRQQAPAVLVQPVNRLVARIDQGWTTRDALLTMADELDSADGDAVLAALAIASSRGGVGTRATLTALSANTQDRLRALREIAAERAKPRAVVRQVTLITLVVLGASVLLGGEFFDAYRTPLGQVLALGIGAAYIGSLAILRRRTVPAPTARFLRGSA</sequence>
<dbReference type="EMBL" id="VKKG01000006">
    <property type="protein sequence ID" value="TRY16910.1"/>
    <property type="molecule type" value="Genomic_DNA"/>
</dbReference>
<feature type="domain" description="Type II secretion system protein GspF" evidence="7">
    <location>
        <begin position="107"/>
        <end position="231"/>
    </location>
</feature>
<dbReference type="OrthoDB" id="3828740at2"/>
<dbReference type="PANTHER" id="PTHR35007">
    <property type="entry name" value="INTEGRAL MEMBRANE PROTEIN-RELATED"/>
    <property type="match status" value="1"/>
</dbReference>
<comment type="caution">
    <text evidence="8">The sequence shown here is derived from an EMBL/GenBank/DDBJ whole genome shotgun (WGS) entry which is preliminary data.</text>
</comment>
<evidence type="ECO:0000259" key="7">
    <source>
        <dbReference type="Pfam" id="PF00482"/>
    </source>
</evidence>
<evidence type="ECO:0000256" key="3">
    <source>
        <dbReference type="ARBA" id="ARBA00022692"/>
    </source>
</evidence>
<dbReference type="PANTHER" id="PTHR35007:SF3">
    <property type="entry name" value="POSSIBLE CONSERVED ALANINE RICH MEMBRANE PROTEIN"/>
    <property type="match status" value="1"/>
</dbReference>
<evidence type="ECO:0000313" key="8">
    <source>
        <dbReference type="EMBL" id="TRY16910.1"/>
    </source>
</evidence>
<comment type="subcellular location">
    <subcellularLocation>
        <location evidence="1">Cell membrane</location>
        <topology evidence="1">Multi-pass membrane protein</topology>
    </subcellularLocation>
</comment>
<feature type="transmembrane region" description="Helical" evidence="6">
    <location>
        <begin position="222"/>
        <end position="241"/>
    </location>
</feature>
<keyword evidence="2" id="KW-1003">Cell membrane</keyword>